<protein>
    <submittedName>
        <fullName evidence="3">Transposase DDE domain protein</fullName>
    </submittedName>
</protein>
<proteinExistence type="predicted"/>
<dbReference type="GO" id="GO:0006313">
    <property type="term" value="P:DNA transposition"/>
    <property type="evidence" value="ECO:0007669"/>
    <property type="project" value="InterPro"/>
</dbReference>
<evidence type="ECO:0000313" key="3">
    <source>
        <dbReference type="EMBL" id="QDV37318.1"/>
    </source>
</evidence>
<accession>A0A518H8Z2</accession>
<evidence type="ECO:0000259" key="2">
    <source>
        <dbReference type="Pfam" id="PF13808"/>
    </source>
</evidence>
<name>A0A518H8Z2_9BACT</name>
<evidence type="ECO:0000259" key="1">
    <source>
        <dbReference type="Pfam" id="PF01609"/>
    </source>
</evidence>
<dbReference type="GO" id="GO:0003677">
    <property type="term" value="F:DNA binding"/>
    <property type="evidence" value="ECO:0007669"/>
    <property type="project" value="InterPro"/>
</dbReference>
<dbReference type="KEGG" id="tpla:ElP_52530"/>
<gene>
    <name evidence="3" type="ORF">ElP_52530</name>
</gene>
<dbReference type="InterPro" id="IPR051698">
    <property type="entry name" value="Transposase_11-like"/>
</dbReference>
<dbReference type="InterPro" id="IPR002559">
    <property type="entry name" value="Transposase_11"/>
</dbReference>
<organism evidence="3 4">
    <name type="scientific">Tautonia plasticadhaerens</name>
    <dbReference type="NCBI Taxonomy" id="2527974"/>
    <lineage>
        <taxon>Bacteria</taxon>
        <taxon>Pseudomonadati</taxon>
        <taxon>Planctomycetota</taxon>
        <taxon>Planctomycetia</taxon>
        <taxon>Isosphaerales</taxon>
        <taxon>Isosphaeraceae</taxon>
        <taxon>Tautonia</taxon>
    </lineage>
</organism>
<reference evidence="3 4" key="1">
    <citation type="submission" date="2019-02" db="EMBL/GenBank/DDBJ databases">
        <title>Deep-cultivation of Planctomycetes and their phenomic and genomic characterization uncovers novel biology.</title>
        <authorList>
            <person name="Wiegand S."/>
            <person name="Jogler M."/>
            <person name="Boedeker C."/>
            <person name="Pinto D."/>
            <person name="Vollmers J."/>
            <person name="Rivas-Marin E."/>
            <person name="Kohn T."/>
            <person name="Peeters S.H."/>
            <person name="Heuer A."/>
            <person name="Rast P."/>
            <person name="Oberbeckmann S."/>
            <person name="Bunk B."/>
            <person name="Jeske O."/>
            <person name="Meyerdierks A."/>
            <person name="Storesund J.E."/>
            <person name="Kallscheuer N."/>
            <person name="Luecker S."/>
            <person name="Lage O.M."/>
            <person name="Pohl T."/>
            <person name="Merkel B.J."/>
            <person name="Hornburger P."/>
            <person name="Mueller R.-W."/>
            <person name="Bruemmer F."/>
            <person name="Labrenz M."/>
            <person name="Spormann A.M."/>
            <person name="Op den Camp H."/>
            <person name="Overmann J."/>
            <person name="Amann R."/>
            <person name="Jetten M.S.M."/>
            <person name="Mascher T."/>
            <person name="Medema M.H."/>
            <person name="Devos D.P."/>
            <person name="Kaster A.-K."/>
            <person name="Ovreas L."/>
            <person name="Rohde M."/>
            <person name="Galperin M.Y."/>
            <person name="Jogler C."/>
        </authorList>
    </citation>
    <scope>NUCLEOTIDE SEQUENCE [LARGE SCALE GENOMIC DNA]</scope>
    <source>
        <strain evidence="3 4">ElP</strain>
    </source>
</reference>
<dbReference type="Pfam" id="PF01609">
    <property type="entry name" value="DDE_Tnp_1"/>
    <property type="match status" value="1"/>
</dbReference>
<dbReference type="OrthoDB" id="291219at2"/>
<dbReference type="PANTHER" id="PTHR30298:SF0">
    <property type="entry name" value="PROTEIN YBFL-RELATED"/>
    <property type="match status" value="1"/>
</dbReference>
<dbReference type="RefSeq" id="WP_145274956.1">
    <property type="nucleotide sequence ID" value="NZ_CP036426.1"/>
</dbReference>
<dbReference type="InterPro" id="IPR032806">
    <property type="entry name" value="YbfD_N"/>
</dbReference>
<dbReference type="EMBL" id="CP036426">
    <property type="protein sequence ID" value="QDV37318.1"/>
    <property type="molecule type" value="Genomic_DNA"/>
</dbReference>
<feature type="domain" description="H repeat-associated protein N-terminal" evidence="2">
    <location>
        <begin position="8"/>
        <end position="95"/>
    </location>
</feature>
<dbReference type="Pfam" id="PF13808">
    <property type="entry name" value="DDE_Tnp_1_assoc"/>
    <property type="match status" value="1"/>
</dbReference>
<evidence type="ECO:0000313" key="4">
    <source>
        <dbReference type="Proteomes" id="UP000317835"/>
    </source>
</evidence>
<feature type="domain" description="Transposase IS4-like" evidence="1">
    <location>
        <begin position="107"/>
        <end position="334"/>
    </location>
</feature>
<dbReference type="GO" id="GO:0004803">
    <property type="term" value="F:transposase activity"/>
    <property type="evidence" value="ECO:0007669"/>
    <property type="project" value="InterPro"/>
</dbReference>
<dbReference type="NCBIfam" id="NF033564">
    <property type="entry name" value="transpos_ISAs1"/>
    <property type="match status" value="1"/>
</dbReference>
<dbReference type="PANTHER" id="PTHR30298">
    <property type="entry name" value="H REPEAT-ASSOCIATED PREDICTED TRANSPOSASE"/>
    <property type="match status" value="1"/>
</dbReference>
<dbReference type="AlphaFoldDB" id="A0A518H8Z2"/>
<keyword evidence="4" id="KW-1185">Reference proteome</keyword>
<sequence>MPPLPITAVFAEVPDPRRETANTLHDLTDILTVATCAVIGGAESREAIAEYGRTKEGFFRRFLRLDNGIPSPDTFERVFAKLAPGASARAFGRWMAAACGATGLVPIAIDGKSARAARRDTATGCLHVVTAWAAENRLALGTACVPGGSNEVAAIPALLRVLDLAGAIATIDAAGCRVEDARIIRQQQGHSLLTVKDNQPTLRAAVESVFERACEADFEDVRCDGHESDEDGHGRHEERYVTVIYDPVGLPAGWPDVAAVVQVNREREVGGERAVTTPYYIASHPGTAAEFAGRIRGHWGIENGLHWALDVVFRGDRSRIRAENAGANLALIRRVAVALWWRAPGKGSGVTKRLKAGWDDDYLLQVLQGMTAVVVR</sequence>
<dbReference type="InterPro" id="IPR047647">
    <property type="entry name" value="ISAs1_transpos"/>
</dbReference>
<dbReference type="Proteomes" id="UP000317835">
    <property type="component" value="Chromosome"/>
</dbReference>